<dbReference type="SUPFAM" id="SSF51261">
    <property type="entry name" value="Duplicated hybrid motif"/>
    <property type="match status" value="1"/>
</dbReference>
<evidence type="ECO:0000256" key="1">
    <source>
        <dbReference type="ARBA" id="ARBA00022729"/>
    </source>
</evidence>
<accession>A0ABS5PRD3</accession>
<feature type="domain" description="Peptidoglycan hydrolase PcsB coiled-coil" evidence="4">
    <location>
        <begin position="101"/>
        <end position="170"/>
    </location>
</feature>
<proteinExistence type="predicted"/>
<dbReference type="RefSeq" id="WP_213236846.1">
    <property type="nucleotide sequence ID" value="NZ_JAHBCL010000015.1"/>
</dbReference>
<feature type="domain" description="M23ase beta-sheet core" evidence="3">
    <location>
        <begin position="277"/>
        <end position="371"/>
    </location>
</feature>
<dbReference type="Gene3D" id="6.10.250.3150">
    <property type="match status" value="1"/>
</dbReference>
<dbReference type="Proteomes" id="UP000746471">
    <property type="component" value="Unassembled WGS sequence"/>
</dbReference>
<sequence length="378" mass="41743">MMRWRKILVILLSLIILGSSIAWSNNDELKKRERELETLKGKIEALDASISQNKSLQNTTNTKIVNTTEAIKGLEREIEKLDADIAQTEDNIGVKTEELAVAETQITDKNDLLDSRLRVMYKTGTIGYLEVLFGAEDFSDLLSRIDMLQKVLAHDQNLIKELKAQRDAIIAKKAELEAVKQELETLFQDKSSKQDQLEVQLKDLVAYKEDLKKDEAALNEAEGELLDEANQLTNVIKNLKLSETYVGGEMMWPVPGNTIITSDFGVRVHPITKKETMHTGVDISASMNSTVVAAQSGTVIYADWYGGYGKVVIIDHGGGYSTLYAHNNSLLVAVGDAVSKGDSIAKSGSTGFSTGPHVHFEVRVNGEYVDPIPYVKGN</sequence>
<protein>
    <submittedName>
        <fullName evidence="5">Peptidoglycan DD-metalloendopeptidase family protein</fullName>
    </submittedName>
</protein>
<dbReference type="CDD" id="cd12797">
    <property type="entry name" value="M23_peptidase"/>
    <property type="match status" value="1"/>
</dbReference>
<keyword evidence="1" id="KW-0732">Signal</keyword>
<dbReference type="InterPro" id="IPR011055">
    <property type="entry name" value="Dup_hybrid_motif"/>
</dbReference>
<dbReference type="EMBL" id="JAHBCL010000015">
    <property type="protein sequence ID" value="MBS7526984.1"/>
    <property type="molecule type" value="Genomic_DNA"/>
</dbReference>
<evidence type="ECO:0000313" key="6">
    <source>
        <dbReference type="Proteomes" id="UP000746471"/>
    </source>
</evidence>
<keyword evidence="6" id="KW-1185">Reference proteome</keyword>
<evidence type="ECO:0000259" key="3">
    <source>
        <dbReference type="Pfam" id="PF01551"/>
    </source>
</evidence>
<dbReference type="InterPro" id="IPR057309">
    <property type="entry name" value="PcsB_CC"/>
</dbReference>
<comment type="caution">
    <text evidence="5">The sequence shown here is derived from an EMBL/GenBank/DDBJ whole genome shotgun (WGS) entry which is preliminary data.</text>
</comment>
<dbReference type="Pfam" id="PF24568">
    <property type="entry name" value="CC_PcsB"/>
    <property type="match status" value="1"/>
</dbReference>
<dbReference type="PANTHER" id="PTHR21666:SF289">
    <property type="entry name" value="L-ALA--D-GLU ENDOPEPTIDASE"/>
    <property type="match status" value="1"/>
</dbReference>
<dbReference type="Gene3D" id="2.70.70.10">
    <property type="entry name" value="Glucose Permease (Domain IIA)"/>
    <property type="match status" value="1"/>
</dbReference>
<keyword evidence="2" id="KW-0175">Coiled coil</keyword>
<reference evidence="5 6" key="1">
    <citation type="submission" date="2021-05" db="EMBL/GenBank/DDBJ databases">
        <title>Fusibacter ferrireducens sp. nov., an anaerobic, sulfur- and Fe-reducing bacterium isolated from the mangrove sediment.</title>
        <authorList>
            <person name="Qiu D."/>
        </authorList>
    </citation>
    <scope>NUCLEOTIDE SEQUENCE [LARGE SCALE GENOMIC DNA]</scope>
    <source>
        <strain evidence="5 6">DSM 12116</strain>
    </source>
</reference>
<name>A0ABS5PRD3_9FIRM</name>
<gene>
    <name evidence="5" type="ORF">KHM83_09860</name>
</gene>
<dbReference type="InterPro" id="IPR016047">
    <property type="entry name" value="M23ase_b-sheet_dom"/>
</dbReference>
<evidence type="ECO:0000259" key="4">
    <source>
        <dbReference type="Pfam" id="PF24568"/>
    </source>
</evidence>
<feature type="coiled-coil region" evidence="2">
    <location>
        <begin position="29"/>
        <end position="98"/>
    </location>
</feature>
<dbReference type="InterPro" id="IPR050570">
    <property type="entry name" value="Cell_wall_metabolism_enzyme"/>
</dbReference>
<dbReference type="PANTHER" id="PTHR21666">
    <property type="entry name" value="PEPTIDASE-RELATED"/>
    <property type="match status" value="1"/>
</dbReference>
<evidence type="ECO:0000313" key="5">
    <source>
        <dbReference type="EMBL" id="MBS7526984.1"/>
    </source>
</evidence>
<dbReference type="Pfam" id="PF01551">
    <property type="entry name" value="Peptidase_M23"/>
    <property type="match status" value="1"/>
</dbReference>
<organism evidence="5 6">
    <name type="scientific">Fusibacter paucivorans</name>
    <dbReference type="NCBI Taxonomy" id="76009"/>
    <lineage>
        <taxon>Bacteria</taxon>
        <taxon>Bacillati</taxon>
        <taxon>Bacillota</taxon>
        <taxon>Clostridia</taxon>
        <taxon>Eubacteriales</taxon>
        <taxon>Eubacteriales Family XII. Incertae Sedis</taxon>
        <taxon>Fusibacter</taxon>
    </lineage>
</organism>
<feature type="coiled-coil region" evidence="2">
    <location>
        <begin position="145"/>
        <end position="238"/>
    </location>
</feature>
<evidence type="ECO:0000256" key="2">
    <source>
        <dbReference type="SAM" id="Coils"/>
    </source>
</evidence>